<dbReference type="AlphaFoldDB" id="A0A1S8DIU6"/>
<feature type="domain" description="WYL" evidence="1">
    <location>
        <begin position="154"/>
        <end position="222"/>
    </location>
</feature>
<evidence type="ECO:0000259" key="2">
    <source>
        <dbReference type="Pfam" id="PF25583"/>
    </source>
</evidence>
<evidence type="ECO:0000313" key="3">
    <source>
        <dbReference type="EMBL" id="ONM45313.1"/>
    </source>
</evidence>
<proteinExistence type="predicted"/>
<dbReference type="PROSITE" id="PS52050">
    <property type="entry name" value="WYL"/>
    <property type="match status" value="1"/>
</dbReference>
<dbReference type="STRING" id="254161.SAMN05216256_1137"/>
<dbReference type="OrthoDB" id="8595817at2"/>
<comment type="caution">
    <text evidence="3">The sequence shown here is derived from an EMBL/GenBank/DDBJ whole genome shotgun (WGS) entry which is preliminary data.</text>
</comment>
<evidence type="ECO:0000259" key="1">
    <source>
        <dbReference type="Pfam" id="PF13280"/>
    </source>
</evidence>
<dbReference type="InterPro" id="IPR026881">
    <property type="entry name" value="WYL_dom"/>
</dbReference>
<reference evidence="3 4" key="1">
    <citation type="submission" date="2017-01" db="EMBL/GenBank/DDBJ databases">
        <title>Draft genome sequence of Pseudomonas pachastrellae type strain CCUG 46540T from a deep sea.</title>
        <authorList>
            <person name="Gomila M."/>
            <person name="Mulet M."/>
            <person name="Lalucat J."/>
            <person name="Garcia-Valdes E."/>
        </authorList>
    </citation>
    <scope>NUCLEOTIDE SEQUENCE [LARGE SCALE GENOMIC DNA]</scope>
    <source>
        <strain evidence="3 4">CCUG 46540</strain>
    </source>
</reference>
<dbReference type="Pfam" id="PF13280">
    <property type="entry name" value="WYL"/>
    <property type="match status" value="1"/>
</dbReference>
<dbReference type="Pfam" id="PF25583">
    <property type="entry name" value="WCX"/>
    <property type="match status" value="1"/>
</dbReference>
<dbReference type="PANTHER" id="PTHR34580">
    <property type="match status" value="1"/>
</dbReference>
<accession>A0A1S8DIU6</accession>
<organism evidence="3 4">
    <name type="scientific">Halopseudomonas pachastrellae</name>
    <dbReference type="NCBI Taxonomy" id="254161"/>
    <lineage>
        <taxon>Bacteria</taxon>
        <taxon>Pseudomonadati</taxon>
        <taxon>Pseudomonadota</taxon>
        <taxon>Gammaproteobacteria</taxon>
        <taxon>Pseudomonadales</taxon>
        <taxon>Pseudomonadaceae</taxon>
        <taxon>Halopseudomonas</taxon>
    </lineage>
</organism>
<feature type="domain" description="WCX" evidence="2">
    <location>
        <begin position="251"/>
        <end position="328"/>
    </location>
</feature>
<name>A0A1S8DIU6_9GAMM</name>
<evidence type="ECO:0000313" key="4">
    <source>
        <dbReference type="Proteomes" id="UP000242847"/>
    </source>
</evidence>
<sequence>MSDTKDTLHRIKLMIALVPKEPGDISTRELLCALENEGFNVSKRTVQRDLEKSSNTFPIYQSVGGHHPRWSRKKNAPLDTDIMLPATALALHLAESHLSRLLPSTVLQRLTAQFELARHQLLSNTSNTFHNWARTVRALPNGKALLPADISSNVWEAVSDALLRERQLRVVYQAREQSTPREHVLHPAGLVSRHAISYLVARTKSYEQPVQFALHRITDAEVLTDPAMELEGFSIDQFISRQLNSEEDIATVTLEADVSPSIAWLLNETPLSMEQSLTPLEDSHWQRLRAVVPNDKETRWWVYSLGENIRVRAPADWIEEIKTRAQQTLAQYQKNAE</sequence>
<dbReference type="InterPro" id="IPR057727">
    <property type="entry name" value="WCX_dom"/>
</dbReference>
<dbReference type="InterPro" id="IPR051534">
    <property type="entry name" value="CBASS_pafABC_assoc_protein"/>
</dbReference>
<keyword evidence="4" id="KW-1185">Reference proteome</keyword>
<dbReference type="Proteomes" id="UP000242847">
    <property type="component" value="Unassembled WGS sequence"/>
</dbReference>
<dbReference type="RefSeq" id="WP_083724832.1">
    <property type="nucleotide sequence ID" value="NZ_FOUD01000013.1"/>
</dbReference>
<gene>
    <name evidence="3" type="ORF">BXT89_03740</name>
</gene>
<dbReference type="EMBL" id="MUBC01000005">
    <property type="protein sequence ID" value="ONM45313.1"/>
    <property type="molecule type" value="Genomic_DNA"/>
</dbReference>
<protein>
    <submittedName>
        <fullName evidence="3">Uncharacterized protein</fullName>
    </submittedName>
</protein>
<dbReference type="PANTHER" id="PTHR34580:SF1">
    <property type="entry name" value="PROTEIN PAFC"/>
    <property type="match status" value="1"/>
</dbReference>